<dbReference type="EC" id="3.6.1.73" evidence="9"/>
<dbReference type="Proteomes" id="UP000239899">
    <property type="component" value="Unassembled WGS sequence"/>
</dbReference>
<proteinExistence type="predicted"/>
<dbReference type="AlphaFoldDB" id="A0A2P6TN16"/>
<dbReference type="GO" id="GO:0006772">
    <property type="term" value="P:thiamine metabolic process"/>
    <property type="evidence" value="ECO:0007669"/>
    <property type="project" value="TreeGrafter"/>
</dbReference>
<keyword evidence="14" id="KW-1185">Reference proteome</keyword>
<dbReference type="GO" id="GO:0009117">
    <property type="term" value="P:nucleotide metabolic process"/>
    <property type="evidence" value="ECO:0007669"/>
    <property type="project" value="UniProtKB-KW"/>
</dbReference>
<comment type="caution">
    <text evidence="13">The sequence shown here is derived from an EMBL/GenBank/DDBJ whole genome shotgun (WGS) entry which is preliminary data.</text>
</comment>
<dbReference type="InterPro" id="IPR029001">
    <property type="entry name" value="ITPase-like_fam"/>
</dbReference>
<dbReference type="PANTHER" id="PTHR34699">
    <property type="match status" value="1"/>
</dbReference>
<comment type="catalytic activity">
    <reaction evidence="11">
        <text>XTP + H2O = XDP + phosphate + H(+)</text>
        <dbReference type="Rhea" id="RHEA:28406"/>
        <dbReference type="ChEBI" id="CHEBI:15377"/>
        <dbReference type="ChEBI" id="CHEBI:15378"/>
        <dbReference type="ChEBI" id="CHEBI:43474"/>
        <dbReference type="ChEBI" id="CHEBI:59884"/>
        <dbReference type="ChEBI" id="CHEBI:61314"/>
        <dbReference type="EC" id="3.6.1.73"/>
    </reaction>
</comment>
<dbReference type="STRING" id="3076.A0A2P6TN16"/>
<evidence type="ECO:0000256" key="9">
    <source>
        <dbReference type="ARBA" id="ARBA00038901"/>
    </source>
</evidence>
<comment type="cofactor">
    <cofactor evidence="2">
        <name>Mg(2+)</name>
        <dbReference type="ChEBI" id="CHEBI:18420"/>
    </cofactor>
</comment>
<evidence type="ECO:0000256" key="2">
    <source>
        <dbReference type="ARBA" id="ARBA00001946"/>
    </source>
</evidence>
<evidence type="ECO:0000256" key="3">
    <source>
        <dbReference type="ARBA" id="ARBA00022723"/>
    </source>
</evidence>
<dbReference type="GO" id="GO:0000166">
    <property type="term" value="F:nucleotide binding"/>
    <property type="evidence" value="ECO:0007669"/>
    <property type="project" value="UniProtKB-KW"/>
</dbReference>
<comment type="cofactor">
    <cofactor evidence="1">
        <name>Mn(2+)</name>
        <dbReference type="ChEBI" id="CHEBI:29035"/>
    </cofactor>
</comment>
<evidence type="ECO:0000256" key="4">
    <source>
        <dbReference type="ARBA" id="ARBA00022741"/>
    </source>
</evidence>
<keyword evidence="5" id="KW-0378">Hydrolase</keyword>
<dbReference type="SUPFAM" id="SSF52972">
    <property type="entry name" value="ITPase-like"/>
    <property type="match status" value="1"/>
</dbReference>
<evidence type="ECO:0000256" key="1">
    <source>
        <dbReference type="ARBA" id="ARBA00001936"/>
    </source>
</evidence>
<name>A0A2P6TN16_CHLSO</name>
<keyword evidence="7" id="KW-0546">Nucleotide metabolism</keyword>
<evidence type="ECO:0000256" key="11">
    <source>
        <dbReference type="ARBA" id="ARBA00048781"/>
    </source>
</evidence>
<comment type="catalytic activity">
    <reaction evidence="10">
        <text>ITP + H2O = IDP + phosphate + H(+)</text>
        <dbReference type="Rhea" id="RHEA:28330"/>
        <dbReference type="ChEBI" id="CHEBI:15377"/>
        <dbReference type="ChEBI" id="CHEBI:15378"/>
        <dbReference type="ChEBI" id="CHEBI:43474"/>
        <dbReference type="ChEBI" id="CHEBI:58280"/>
        <dbReference type="ChEBI" id="CHEBI:61402"/>
        <dbReference type="EC" id="3.6.1.73"/>
    </reaction>
</comment>
<dbReference type="GO" id="GO:0103023">
    <property type="term" value="F:ITPase activity"/>
    <property type="evidence" value="ECO:0007669"/>
    <property type="project" value="UniProtKB-EC"/>
</dbReference>
<gene>
    <name evidence="13" type="ORF">C2E21_5955</name>
</gene>
<dbReference type="GO" id="GO:0046872">
    <property type="term" value="F:metal ion binding"/>
    <property type="evidence" value="ECO:0007669"/>
    <property type="project" value="UniProtKB-KW"/>
</dbReference>
<keyword evidence="8" id="KW-0464">Manganese</keyword>
<evidence type="ECO:0000256" key="10">
    <source>
        <dbReference type="ARBA" id="ARBA00048174"/>
    </source>
</evidence>
<dbReference type="OrthoDB" id="300709at2759"/>
<protein>
    <recommendedName>
        <fullName evidence="9">inosine/xanthosine triphosphatase</fullName>
        <ecNumber evidence="9">3.6.1.73</ecNumber>
    </recommendedName>
</protein>
<sequence>MTVARPVVAAAAPGLRHHLSVIVASQNAVKINAVAAALRQALPTVEHRVTGCESQSRVADQPWGDEETLTGAFNRVESIRSHPEAASSLLVAIEGGDADDRVFGRVKSGRGSGTIGQLSGGLITRQAYYEHAALMALLPLMNPQLYPEFDLSLLPGLEGQVLGAAQAAALSGE</sequence>
<keyword evidence="6" id="KW-0460">Magnesium</keyword>
<dbReference type="Gene3D" id="3.90.950.10">
    <property type="match status" value="2"/>
</dbReference>
<feature type="domain" description="Non-canonical purine NTP phosphatase/PRRC1" evidence="12">
    <location>
        <begin position="24"/>
        <end position="96"/>
    </location>
</feature>
<organism evidence="13 14">
    <name type="scientific">Chlorella sorokiniana</name>
    <name type="common">Freshwater green alga</name>
    <dbReference type="NCBI Taxonomy" id="3076"/>
    <lineage>
        <taxon>Eukaryota</taxon>
        <taxon>Viridiplantae</taxon>
        <taxon>Chlorophyta</taxon>
        <taxon>core chlorophytes</taxon>
        <taxon>Trebouxiophyceae</taxon>
        <taxon>Chlorellales</taxon>
        <taxon>Chlorellaceae</taxon>
        <taxon>Chlorella clade</taxon>
        <taxon>Chlorella</taxon>
    </lineage>
</organism>
<evidence type="ECO:0000256" key="5">
    <source>
        <dbReference type="ARBA" id="ARBA00022801"/>
    </source>
</evidence>
<evidence type="ECO:0000256" key="7">
    <source>
        <dbReference type="ARBA" id="ARBA00023080"/>
    </source>
</evidence>
<dbReference type="Pfam" id="PF01931">
    <property type="entry name" value="NTPase_I-T"/>
    <property type="match status" value="1"/>
</dbReference>
<reference evidence="13 14" key="1">
    <citation type="journal article" date="2018" name="Plant J.">
        <title>Genome sequences of Chlorella sorokiniana UTEX 1602 and Micractinium conductrix SAG 241.80: implications to maltose excretion by a green alga.</title>
        <authorList>
            <person name="Arriola M.B."/>
            <person name="Velmurugan N."/>
            <person name="Zhang Y."/>
            <person name="Plunkett M.H."/>
            <person name="Hondzo H."/>
            <person name="Barney B.M."/>
        </authorList>
    </citation>
    <scope>NUCLEOTIDE SEQUENCE [LARGE SCALE GENOMIC DNA]</scope>
    <source>
        <strain evidence="14">UTEX 1602</strain>
    </source>
</reference>
<keyword evidence="3" id="KW-0479">Metal-binding</keyword>
<evidence type="ECO:0000256" key="6">
    <source>
        <dbReference type="ARBA" id="ARBA00022842"/>
    </source>
</evidence>
<evidence type="ECO:0000313" key="13">
    <source>
        <dbReference type="EMBL" id="PRW45729.1"/>
    </source>
</evidence>
<dbReference type="InterPro" id="IPR026533">
    <property type="entry name" value="NTPase/PRRC1"/>
</dbReference>
<evidence type="ECO:0000256" key="8">
    <source>
        <dbReference type="ARBA" id="ARBA00023211"/>
    </source>
</evidence>
<keyword evidence="4" id="KW-0547">Nucleotide-binding</keyword>
<evidence type="ECO:0000313" key="14">
    <source>
        <dbReference type="Proteomes" id="UP000239899"/>
    </source>
</evidence>
<dbReference type="PANTHER" id="PTHR34699:SF2">
    <property type="entry name" value="NON-CANONICAL PURINE NTP PHOSPHATASE_PRRC1 DOMAIN-CONTAINING PROTEIN"/>
    <property type="match status" value="1"/>
</dbReference>
<evidence type="ECO:0000259" key="12">
    <source>
        <dbReference type="Pfam" id="PF01931"/>
    </source>
</evidence>
<accession>A0A2P6TN16</accession>
<dbReference type="EMBL" id="LHPG02000011">
    <property type="protein sequence ID" value="PRW45729.1"/>
    <property type="molecule type" value="Genomic_DNA"/>
</dbReference>
<dbReference type="InterPro" id="IPR050299">
    <property type="entry name" value="YjjX_NTPase"/>
</dbReference>